<reference evidence="4 5" key="1">
    <citation type="submission" date="2019-07" db="EMBL/GenBank/DDBJ databases">
        <authorList>
            <person name="Park M."/>
        </authorList>
    </citation>
    <scope>NUCLEOTIDE SEQUENCE [LARGE SCALE GENOMIC DNA]</scope>
    <source>
        <strain evidence="4 5">KCTC32445</strain>
    </source>
</reference>
<comment type="caution">
    <text evidence="4">The sequence shown here is derived from an EMBL/GenBank/DDBJ whole genome shotgun (WGS) entry which is preliminary data.</text>
</comment>
<accession>A0A553WJQ0</accession>
<dbReference type="PANTHER" id="PTHR30386:SF28">
    <property type="entry name" value="EXPORTED PROTEIN"/>
    <property type="match status" value="1"/>
</dbReference>
<dbReference type="EMBL" id="VKKU01000001">
    <property type="protein sequence ID" value="TSB04949.1"/>
    <property type="molecule type" value="Genomic_DNA"/>
</dbReference>
<keyword evidence="1" id="KW-0175">Coiled coil</keyword>
<evidence type="ECO:0000313" key="4">
    <source>
        <dbReference type="EMBL" id="TSB04949.1"/>
    </source>
</evidence>
<dbReference type="InterPro" id="IPR058625">
    <property type="entry name" value="MdtA-like_BSH"/>
</dbReference>
<dbReference type="PRINTS" id="PR01490">
    <property type="entry name" value="RTXTOXIND"/>
</dbReference>
<dbReference type="Pfam" id="PF25917">
    <property type="entry name" value="BSH_RND"/>
    <property type="match status" value="1"/>
</dbReference>
<sequence length="414" mass="45746">MKLFRDEVFEARKQRLYGEIVLSEPLSTKIMVGALIAVIGIAAAWITQGSYSRVETVPGILVTDQPTSKIYASQPGIVTHLAVVDGSLVKKGDRIAVIKLDRQSENGFDILNQSAVSVDERLRLGEEQISIAKQRVGFERKRLNAVIKSSTQQVASLAHQIELQEQVVASNRQIFEQIAKVVDRGFVSKVEFERRRQTLIAAEQQLESLKQQRLSKQSESTQAASQIAVLPIDAARGRGEIRSQQFALEQERTQIEGERSYVVTAPISGRVTAVQTAIGRVATGQAPMLVIVPQGTILRAELYAPTSAIGFVQPGQETRLLFDAFPYQRFGSFAGKVSSVSQTVFDPRETDVPIKLESAVYRISVDISQQQVTGYGKRIPLQSGMTLKANIVLERQSFLDWILTPLNAVKKRTA</sequence>
<evidence type="ECO:0000259" key="2">
    <source>
        <dbReference type="Pfam" id="PF25917"/>
    </source>
</evidence>
<feature type="domain" description="AprE-like beta-barrel" evidence="3">
    <location>
        <begin position="300"/>
        <end position="392"/>
    </location>
</feature>
<evidence type="ECO:0000313" key="5">
    <source>
        <dbReference type="Proteomes" id="UP000320160"/>
    </source>
</evidence>
<evidence type="ECO:0000259" key="3">
    <source>
        <dbReference type="Pfam" id="PF26002"/>
    </source>
</evidence>
<dbReference type="AlphaFoldDB" id="A0A553WJQ0"/>
<evidence type="ECO:0000256" key="1">
    <source>
        <dbReference type="SAM" id="Coils"/>
    </source>
</evidence>
<dbReference type="RefSeq" id="WP_143775864.1">
    <property type="nucleotide sequence ID" value="NZ_VKKU01000001.1"/>
</dbReference>
<dbReference type="Proteomes" id="UP000320160">
    <property type="component" value="Unassembled WGS sequence"/>
</dbReference>
<gene>
    <name evidence="4" type="ORF">FOM92_06040</name>
</gene>
<dbReference type="PANTHER" id="PTHR30386">
    <property type="entry name" value="MEMBRANE FUSION SUBUNIT OF EMRAB-TOLC MULTIDRUG EFFLUX PUMP"/>
    <property type="match status" value="1"/>
</dbReference>
<feature type="domain" description="Multidrug resistance protein MdtA-like barrel-sandwich hybrid" evidence="2">
    <location>
        <begin position="75"/>
        <end position="291"/>
    </location>
</feature>
<dbReference type="OrthoDB" id="9810980at2"/>
<name>A0A553WJQ0_9SPHN</name>
<organism evidence="4 5">
    <name type="scientific">Sphingorhabdus contaminans</name>
    <dbReference type="NCBI Taxonomy" id="1343899"/>
    <lineage>
        <taxon>Bacteria</taxon>
        <taxon>Pseudomonadati</taxon>
        <taxon>Pseudomonadota</taxon>
        <taxon>Alphaproteobacteria</taxon>
        <taxon>Sphingomonadales</taxon>
        <taxon>Sphingomonadaceae</taxon>
        <taxon>Sphingorhabdus</taxon>
    </lineage>
</organism>
<keyword evidence="5" id="KW-1185">Reference proteome</keyword>
<dbReference type="InterPro" id="IPR058982">
    <property type="entry name" value="Beta-barrel_AprE"/>
</dbReference>
<dbReference type="Gene3D" id="2.40.30.170">
    <property type="match status" value="1"/>
</dbReference>
<feature type="coiled-coil region" evidence="1">
    <location>
        <begin position="192"/>
        <end position="219"/>
    </location>
</feature>
<dbReference type="Pfam" id="PF26002">
    <property type="entry name" value="Beta-barrel_AprE"/>
    <property type="match status" value="1"/>
</dbReference>
<protein>
    <submittedName>
        <fullName evidence="4">HlyD family efflux transporter periplasmic adaptor subunit</fullName>
    </submittedName>
</protein>
<dbReference type="InterPro" id="IPR050739">
    <property type="entry name" value="MFP"/>
</dbReference>
<proteinExistence type="predicted"/>